<evidence type="ECO:0000256" key="1">
    <source>
        <dbReference type="SAM" id="MobiDB-lite"/>
    </source>
</evidence>
<evidence type="ECO:0000313" key="3">
    <source>
        <dbReference type="Proteomes" id="UP000494301"/>
    </source>
</evidence>
<sequence length="378" mass="42785">MTARRGTAVAIAPGHETASLSTAQKAFNTLVQQIEKRRERLGAWEAVMPVFQKKFVDELLPLEQTSTALRIRLLNQLDDAYLQKGLSKAEQHTLSGMIANMARDLLDFSDDAQLKAIHDRHSGADHGSSTATEPRQTSPEHEAEPESGATPGVAAEDDLDSLSPEELMARMQAELDEQFERDMAEHAAREAQRAKRKKAPRQSAALAKREAEQAEASRSIREVYRKLASALHPDRETDPQEQERKTVLMQRVNHAYANGKLLQLLELQLEIEQIDRHAINGLGEDRLARYNGILEDQLRELDQEIQDVETGFRRTYGIAPSVKVAPDTIMRMLTRDIAGTQRSIHDLNLTLREFDDPANVKEWLKDMKRQRAFPRFDD</sequence>
<dbReference type="AlphaFoldDB" id="A0A6J5J543"/>
<dbReference type="Proteomes" id="UP000494301">
    <property type="component" value="Unassembled WGS sequence"/>
</dbReference>
<feature type="region of interest" description="Disordered" evidence="1">
    <location>
        <begin position="120"/>
        <end position="157"/>
    </location>
</feature>
<evidence type="ECO:0000313" key="2">
    <source>
        <dbReference type="EMBL" id="CAB3966720.1"/>
    </source>
</evidence>
<dbReference type="EMBL" id="CABWIL020000014">
    <property type="protein sequence ID" value="CAB3966720.1"/>
    <property type="molecule type" value="Genomic_DNA"/>
</dbReference>
<dbReference type="CDD" id="cd06257">
    <property type="entry name" value="DnaJ"/>
    <property type="match status" value="1"/>
</dbReference>
<name>A0A6J5J543_9BURK</name>
<dbReference type="RefSeq" id="WP_175222167.1">
    <property type="nucleotide sequence ID" value="NZ_CABWIL020000014.1"/>
</dbReference>
<feature type="region of interest" description="Disordered" evidence="1">
    <location>
        <begin position="183"/>
        <end position="215"/>
    </location>
</feature>
<accession>A0A6J5J543</accession>
<reference evidence="2 3" key="1">
    <citation type="submission" date="2020-04" db="EMBL/GenBank/DDBJ databases">
        <authorList>
            <person name="Depoorter E."/>
        </authorList>
    </citation>
    <scope>NUCLEOTIDE SEQUENCE [LARGE SCALE GENOMIC DNA]</scope>
    <source>
        <strain evidence="2 3">BCC0217</strain>
    </source>
</reference>
<protein>
    <submittedName>
        <fullName evidence="2">Molecular chaperone DnaJ</fullName>
    </submittedName>
</protein>
<gene>
    <name evidence="2" type="ORF">BLA3211_04074</name>
</gene>
<feature type="compositionally biased region" description="Polar residues" evidence="1">
    <location>
        <begin position="127"/>
        <end position="137"/>
    </location>
</feature>
<dbReference type="InterPro" id="IPR036869">
    <property type="entry name" value="J_dom_sf"/>
</dbReference>
<proteinExistence type="predicted"/>
<dbReference type="SUPFAM" id="SSF46565">
    <property type="entry name" value="Chaperone J-domain"/>
    <property type="match status" value="1"/>
</dbReference>
<dbReference type="InterPro" id="IPR001623">
    <property type="entry name" value="DnaJ_domain"/>
</dbReference>
<dbReference type="Gene3D" id="1.10.287.110">
    <property type="entry name" value="DnaJ domain"/>
    <property type="match status" value="1"/>
</dbReference>
<feature type="compositionally biased region" description="Basic and acidic residues" evidence="1">
    <location>
        <begin position="183"/>
        <end position="193"/>
    </location>
</feature>
<organism evidence="2 3">
    <name type="scientific">Burkholderia aenigmatica</name>
    <dbReference type="NCBI Taxonomy" id="2015348"/>
    <lineage>
        <taxon>Bacteria</taxon>
        <taxon>Pseudomonadati</taxon>
        <taxon>Pseudomonadota</taxon>
        <taxon>Betaproteobacteria</taxon>
        <taxon>Burkholderiales</taxon>
        <taxon>Burkholderiaceae</taxon>
        <taxon>Burkholderia</taxon>
        <taxon>Burkholderia cepacia complex</taxon>
    </lineage>
</organism>